<keyword evidence="6" id="KW-1185">Reference proteome</keyword>
<evidence type="ECO:0000259" key="2">
    <source>
        <dbReference type="Pfam" id="PF13193"/>
    </source>
</evidence>
<proteinExistence type="predicted"/>
<dbReference type="InterPro" id="IPR000873">
    <property type="entry name" value="AMP-dep_synth/lig_dom"/>
</dbReference>
<dbReference type="OrthoDB" id="3443462at2"/>
<dbReference type="PANTHER" id="PTHR43767:SF1">
    <property type="entry name" value="NONRIBOSOMAL PEPTIDE SYNTHASE PES1 (EUROFUNG)-RELATED"/>
    <property type="match status" value="1"/>
</dbReference>
<evidence type="ECO:0000259" key="1">
    <source>
        <dbReference type="Pfam" id="PF00501"/>
    </source>
</evidence>
<dbReference type="InterPro" id="IPR042099">
    <property type="entry name" value="ANL_N_sf"/>
</dbReference>
<sequence>MAEFDLATLHEAIAVALVDDPCIIDGRAYTWGETTDRTRRFAAFLRDRGLGGRRPTAQPWESGQDHLGICLHNGASYLEVLLGTHKASVTPFNINHRYTAAELAYLLRDAAPKALVYGGAFADVVGEAIAELTDPPLLIRVHDSSDDELLSGAIDYEVALAMSDPDDGIPDASPSDRHIIYTGGTTGMPKGVLWRVGDLIAGPLGVRNAETVADVVARALRVRGRVMPTPPLMHGAGSGFALGGWLGGATVVFPDRPQRFDAADVWDACDRHDVTSMAIVGDAFGAPLVKELKERQRALPALKLIVSSGAALSQGTKDQLHQLIPHVRVSDVLGSSETGLHAKRGGQVFEARGDAAVVDETRTRVLRPGSEEIGWFASGGRIPMGYLGDPDKTRNTFVDIDGRRYSVTGDRAKALVDGTFEFLGREATTINTGGEKVYADEVESAVRAVPGVLDVVVVGRPNPRWGQEVVALYQSENTRLDARQLADDCRKTLAGYKIPKQFIRVEKVARHANGKTDYAWARAVAEQEHA</sequence>
<gene>
    <name evidence="3" type="ORF">AN908_26595</name>
    <name evidence="4" type="ORF">AN912_24370</name>
</gene>
<evidence type="ECO:0000313" key="3">
    <source>
        <dbReference type="EMBL" id="KPG03061.1"/>
    </source>
</evidence>
<evidence type="ECO:0000313" key="6">
    <source>
        <dbReference type="Proteomes" id="UP000037962"/>
    </source>
</evidence>
<dbReference type="EMBL" id="LJFS01000042">
    <property type="protein sequence ID" value="KPG26996.1"/>
    <property type="molecule type" value="Genomic_DNA"/>
</dbReference>
<reference evidence="5 6" key="1">
    <citation type="submission" date="2015-09" db="EMBL/GenBank/DDBJ databases">
        <title>Genome Sequences of Mycobacterium immunogenum Isolates, Recuperated from a Chloraminated Drinking Water Distribution System Simulator Subjected to Episodes of Nitrification.</title>
        <authorList>
            <person name="Gomez-Alvarez V."/>
            <person name="Revetta R.P."/>
        </authorList>
    </citation>
    <scope>NUCLEOTIDE SEQUENCE [LARGE SCALE GENOMIC DNA]</scope>
    <source>
        <strain evidence="3 5">H008</strain>
        <strain evidence="4 6">H076</strain>
    </source>
</reference>
<comment type="caution">
    <text evidence="3">The sequence shown here is derived from an EMBL/GenBank/DDBJ whole genome shotgun (WGS) entry which is preliminary data.</text>
</comment>
<dbReference type="InterPro" id="IPR050237">
    <property type="entry name" value="ATP-dep_AMP-bd_enzyme"/>
</dbReference>
<dbReference type="Pfam" id="PF00501">
    <property type="entry name" value="AMP-binding"/>
    <property type="match status" value="1"/>
</dbReference>
<dbReference type="PROSITE" id="PS00455">
    <property type="entry name" value="AMP_BINDING"/>
    <property type="match status" value="1"/>
</dbReference>
<dbReference type="SUPFAM" id="SSF56801">
    <property type="entry name" value="Acetyl-CoA synthetase-like"/>
    <property type="match status" value="1"/>
</dbReference>
<dbReference type="Gene3D" id="3.30.300.30">
    <property type="match status" value="1"/>
</dbReference>
<dbReference type="RefSeq" id="WP_043080554.1">
    <property type="nucleotide sequence ID" value="NZ_CP011530.1"/>
</dbReference>
<dbReference type="GO" id="GO:0016878">
    <property type="term" value="F:acid-thiol ligase activity"/>
    <property type="evidence" value="ECO:0007669"/>
    <property type="project" value="UniProtKB-ARBA"/>
</dbReference>
<evidence type="ECO:0000313" key="4">
    <source>
        <dbReference type="EMBL" id="KPG26996.1"/>
    </source>
</evidence>
<protein>
    <submittedName>
        <fullName evidence="3">AMP-dependent synthetase</fullName>
    </submittedName>
</protein>
<feature type="domain" description="AMP-dependent synthetase/ligase" evidence="1">
    <location>
        <begin position="19"/>
        <end position="342"/>
    </location>
</feature>
<dbReference type="InterPro" id="IPR025110">
    <property type="entry name" value="AMP-bd_C"/>
</dbReference>
<dbReference type="KEGG" id="miz:BAB75_20730"/>
<dbReference type="EMBL" id="LJFO01000023">
    <property type="protein sequence ID" value="KPG03061.1"/>
    <property type="molecule type" value="Genomic_DNA"/>
</dbReference>
<evidence type="ECO:0000313" key="5">
    <source>
        <dbReference type="Proteomes" id="UP000037843"/>
    </source>
</evidence>
<dbReference type="Pfam" id="PF13193">
    <property type="entry name" value="AMP-binding_C"/>
    <property type="match status" value="1"/>
</dbReference>
<organism evidence="3 5">
    <name type="scientific">Mycobacteroides immunogenum</name>
    <dbReference type="NCBI Taxonomy" id="83262"/>
    <lineage>
        <taxon>Bacteria</taxon>
        <taxon>Bacillati</taxon>
        <taxon>Actinomycetota</taxon>
        <taxon>Actinomycetes</taxon>
        <taxon>Mycobacteriales</taxon>
        <taxon>Mycobacteriaceae</taxon>
        <taxon>Mycobacteroides</taxon>
    </lineage>
</organism>
<dbReference type="Proteomes" id="UP000037843">
    <property type="component" value="Unassembled WGS sequence"/>
</dbReference>
<dbReference type="InterPro" id="IPR045851">
    <property type="entry name" value="AMP-bd_C_sf"/>
</dbReference>
<feature type="domain" description="AMP-binding enzyme C-terminal" evidence="2">
    <location>
        <begin position="441"/>
        <end position="515"/>
    </location>
</feature>
<dbReference type="GeneID" id="45766288"/>
<dbReference type="PANTHER" id="PTHR43767">
    <property type="entry name" value="LONG-CHAIN-FATTY-ACID--COA LIGASE"/>
    <property type="match status" value="1"/>
</dbReference>
<dbReference type="AlphaFoldDB" id="A0A7V8LJT9"/>
<dbReference type="Proteomes" id="UP000037962">
    <property type="component" value="Unassembled WGS sequence"/>
</dbReference>
<dbReference type="Gene3D" id="3.40.50.12780">
    <property type="entry name" value="N-terminal domain of ligase-like"/>
    <property type="match status" value="1"/>
</dbReference>
<dbReference type="NCBIfam" id="NF005863">
    <property type="entry name" value="PRK07798.1"/>
    <property type="match status" value="1"/>
</dbReference>
<dbReference type="InterPro" id="IPR020845">
    <property type="entry name" value="AMP-binding_CS"/>
</dbReference>
<name>A0A7V8LJT9_9MYCO</name>
<accession>A0A7V8LJT9</accession>